<dbReference type="Pfam" id="PF06439">
    <property type="entry name" value="3keto-disac_hyd"/>
    <property type="match status" value="1"/>
</dbReference>
<dbReference type="InterPro" id="IPR010496">
    <property type="entry name" value="AL/BT2_dom"/>
</dbReference>
<evidence type="ECO:0000313" key="2">
    <source>
        <dbReference type="EMBL" id="BCX48102.1"/>
    </source>
</evidence>
<evidence type="ECO:0000313" key="3">
    <source>
        <dbReference type="Proteomes" id="UP001374893"/>
    </source>
</evidence>
<dbReference type="Gene3D" id="2.60.120.560">
    <property type="entry name" value="Exo-inulinase, domain 1"/>
    <property type="match status" value="1"/>
</dbReference>
<proteinExistence type="predicted"/>
<organism evidence="2 3">
    <name type="scientific">Haloferula helveola</name>
    <dbReference type="NCBI Taxonomy" id="490095"/>
    <lineage>
        <taxon>Bacteria</taxon>
        <taxon>Pseudomonadati</taxon>
        <taxon>Verrucomicrobiota</taxon>
        <taxon>Verrucomicrobiia</taxon>
        <taxon>Verrucomicrobiales</taxon>
        <taxon>Verrucomicrobiaceae</taxon>
        <taxon>Haloferula</taxon>
    </lineage>
</organism>
<name>A0ABM7RKC3_9BACT</name>
<gene>
    <name evidence="2" type="ORF">HAHE_20100</name>
</gene>
<keyword evidence="3" id="KW-1185">Reference proteome</keyword>
<reference evidence="2 3" key="1">
    <citation type="submission" date="2021-06" db="EMBL/GenBank/DDBJ databases">
        <title>Complete genome of Haloferula helveola possessing various polysaccharide degrading enzymes.</title>
        <authorList>
            <person name="Takami H."/>
            <person name="Huang C."/>
            <person name="Hamasaki K."/>
        </authorList>
    </citation>
    <scope>NUCLEOTIDE SEQUENCE [LARGE SCALE GENOMIC DNA]</scope>
    <source>
        <strain evidence="2 3">CN-1</strain>
    </source>
</reference>
<feature type="domain" description="3-keto-alpha-glucoside-1,2-lyase/3-keto-2-hydroxy-glucal hydratase" evidence="1">
    <location>
        <begin position="62"/>
        <end position="241"/>
    </location>
</feature>
<protein>
    <recommendedName>
        <fullName evidence="1">3-keto-alpha-glucoside-1,2-lyase/3-keto-2-hydroxy-glucal hydratase domain-containing protein</fullName>
    </recommendedName>
</protein>
<evidence type="ECO:0000259" key="1">
    <source>
        <dbReference type="Pfam" id="PF06439"/>
    </source>
</evidence>
<dbReference type="Proteomes" id="UP001374893">
    <property type="component" value="Chromosome"/>
</dbReference>
<dbReference type="EMBL" id="AP024702">
    <property type="protein sequence ID" value="BCX48102.1"/>
    <property type="molecule type" value="Genomic_DNA"/>
</dbReference>
<sequence>MRFVTSIPATNGFAATTSRWQNGGVKKWIAMTIALAAVADAESPPKRIVGTQGTGVVERGFFDDKDAWKPGDPAAWKWEEREGERVLCLVKQSKVKPPVRSPFNLIWFEKKSWEGFDLQVEVRLTKFDKGNNDLCVAFAGKGPQEFYYAHLGEKADQVHHQIHLVNHADRKPITVWRSEGTPWKEGTWHKLRVVHRPATGEIAVMFDGESVLTAADKTLTGGKIGLGSFDDTGEFRRIIIR</sequence>
<accession>A0ABM7RKC3</accession>